<keyword evidence="2" id="KW-1185">Reference proteome</keyword>
<proteinExistence type="predicted"/>
<organism evidence="1 2">
    <name type="scientific">Entomophthora muscae</name>
    <dbReference type="NCBI Taxonomy" id="34485"/>
    <lineage>
        <taxon>Eukaryota</taxon>
        <taxon>Fungi</taxon>
        <taxon>Fungi incertae sedis</taxon>
        <taxon>Zoopagomycota</taxon>
        <taxon>Entomophthoromycotina</taxon>
        <taxon>Entomophthoromycetes</taxon>
        <taxon>Entomophthorales</taxon>
        <taxon>Entomophthoraceae</taxon>
        <taxon>Entomophthora</taxon>
    </lineage>
</organism>
<dbReference type="Proteomes" id="UP001165960">
    <property type="component" value="Unassembled WGS sequence"/>
</dbReference>
<evidence type="ECO:0000313" key="2">
    <source>
        <dbReference type="Proteomes" id="UP001165960"/>
    </source>
</evidence>
<evidence type="ECO:0000313" key="1">
    <source>
        <dbReference type="EMBL" id="KAJ9057499.1"/>
    </source>
</evidence>
<gene>
    <name evidence="1" type="ORF">DSO57_1022167</name>
</gene>
<reference evidence="1" key="1">
    <citation type="submission" date="2022-04" db="EMBL/GenBank/DDBJ databases">
        <title>Genome of the entomopathogenic fungus Entomophthora muscae.</title>
        <authorList>
            <person name="Elya C."/>
            <person name="Lovett B.R."/>
            <person name="Lee E."/>
            <person name="Macias A.M."/>
            <person name="Hajek A.E."/>
            <person name="De Bivort B.L."/>
            <person name="Kasson M.T."/>
            <person name="De Fine Licht H.H."/>
            <person name="Stajich J.E."/>
        </authorList>
    </citation>
    <scope>NUCLEOTIDE SEQUENCE</scope>
    <source>
        <strain evidence="1">Berkeley</strain>
    </source>
</reference>
<comment type="caution">
    <text evidence="1">The sequence shown here is derived from an EMBL/GenBank/DDBJ whole genome shotgun (WGS) entry which is preliminary data.</text>
</comment>
<protein>
    <submittedName>
        <fullName evidence="1">Uncharacterized protein</fullName>
    </submittedName>
</protein>
<accession>A0ACC2S586</accession>
<dbReference type="EMBL" id="QTSX02005790">
    <property type="protein sequence ID" value="KAJ9057499.1"/>
    <property type="molecule type" value="Genomic_DNA"/>
</dbReference>
<sequence length="300" mass="34322">MLGSLTENFEEKYLWVTGVFTIIYQLCFFAVAFSFKFDKVTDFAGGTNFMVIAILTYFASEGTDTRAYLATMFILVWGARLSGFLLYRILKTEEDTRFDDMRNDFFKFLGFWVFQMIWVWTCSLPVTTTNSAGNSVFAPIFGSFTDFLAVFMFITGTIVETVADIQKFAHRESKPKPLDILRSGVWKYSRHPNYFGEILLWWGIYLLCLPVTSLTGVYAVASPIFITWLLLFVSGIPLSEPAKEKKFVEAGEQAAYQEYIDSTSAVVPLPNDFYRSLPGFVKSTILMDFPIYRYKGVKTE</sequence>
<name>A0ACC2S586_9FUNG</name>